<feature type="domain" description="PhnB-like" evidence="1">
    <location>
        <begin position="2"/>
        <end position="129"/>
    </location>
</feature>
<dbReference type="PANTHER" id="PTHR33990">
    <property type="entry name" value="PROTEIN YJDN-RELATED"/>
    <property type="match status" value="1"/>
</dbReference>
<evidence type="ECO:0000313" key="2">
    <source>
        <dbReference type="EMBL" id="NIY71894.1"/>
    </source>
</evidence>
<dbReference type="InterPro" id="IPR029068">
    <property type="entry name" value="Glyas_Bleomycin-R_OHBP_Dase"/>
</dbReference>
<protein>
    <submittedName>
        <fullName evidence="2">VOC family protein</fullName>
    </submittedName>
</protein>
<dbReference type="Proteomes" id="UP000709466">
    <property type="component" value="Unassembled WGS sequence"/>
</dbReference>
<dbReference type="InterPro" id="IPR028973">
    <property type="entry name" value="PhnB-like"/>
</dbReference>
<dbReference type="EMBL" id="JAATOP010000003">
    <property type="protein sequence ID" value="NIY71894.1"/>
    <property type="molecule type" value="Genomic_DNA"/>
</dbReference>
<dbReference type="CDD" id="cd06588">
    <property type="entry name" value="PhnB_like"/>
    <property type="match status" value="1"/>
</dbReference>
<dbReference type="Pfam" id="PF06983">
    <property type="entry name" value="3-dmu-9_3-mt"/>
    <property type="match status" value="1"/>
</dbReference>
<reference evidence="2 3" key="1">
    <citation type="submission" date="2020-03" db="EMBL/GenBank/DDBJ databases">
        <title>Bacterial isolates of synthetic phycosphere.</title>
        <authorList>
            <person name="Fu H."/>
            <person name="Moran M.A."/>
        </authorList>
    </citation>
    <scope>NUCLEOTIDE SEQUENCE [LARGE SCALE GENOMIC DNA]</scope>
    <source>
        <strain evidence="2 3">HF1</strain>
    </source>
</reference>
<gene>
    <name evidence="2" type="ORF">HCZ30_05525</name>
</gene>
<keyword evidence="3" id="KW-1185">Reference proteome</keyword>
<dbReference type="SUPFAM" id="SSF54593">
    <property type="entry name" value="Glyoxalase/Bleomycin resistance protein/Dihydroxybiphenyl dioxygenase"/>
    <property type="match status" value="1"/>
</dbReference>
<name>A0ABX0VV11_9RHOB</name>
<comment type="caution">
    <text evidence="2">The sequence shown here is derived from an EMBL/GenBank/DDBJ whole genome shotgun (WGS) entry which is preliminary data.</text>
</comment>
<dbReference type="RefSeq" id="WP_167637246.1">
    <property type="nucleotide sequence ID" value="NZ_JAATOP010000003.1"/>
</dbReference>
<organism evidence="2 3">
    <name type="scientific">Marivivens donghaensis</name>
    <dbReference type="NCBI Taxonomy" id="1699413"/>
    <lineage>
        <taxon>Bacteria</taxon>
        <taxon>Pseudomonadati</taxon>
        <taxon>Pseudomonadota</taxon>
        <taxon>Alphaproteobacteria</taxon>
        <taxon>Rhodobacterales</taxon>
        <taxon>Paracoccaceae</taxon>
        <taxon>Marivivens group</taxon>
        <taxon>Marivivens</taxon>
    </lineage>
</organism>
<dbReference type="Gene3D" id="3.10.180.10">
    <property type="entry name" value="2,3-Dihydroxybiphenyl 1,2-Dioxygenase, domain 1"/>
    <property type="match status" value="1"/>
</dbReference>
<evidence type="ECO:0000313" key="3">
    <source>
        <dbReference type="Proteomes" id="UP000709466"/>
    </source>
</evidence>
<sequence length="135" mass="14876">MFTPYIHFKGHCREAMATYQSIFGGELTVSTYGDMPDMAAPEMGLDRVMHSALMSPEAGNLMASDFPANFEGDDQKAMSVSVEVKTTERAEEIYEALKTEDGIIMPFGPTFFSPGMGMTKDRFGTHWIIMTTPAA</sequence>
<proteinExistence type="predicted"/>
<dbReference type="PANTHER" id="PTHR33990:SF1">
    <property type="entry name" value="PROTEIN YJDN"/>
    <property type="match status" value="1"/>
</dbReference>
<evidence type="ECO:0000259" key="1">
    <source>
        <dbReference type="Pfam" id="PF06983"/>
    </source>
</evidence>
<accession>A0ABX0VV11</accession>